<sequence>MYFPTSSECAVQDRTADSSFQTTKLTPVGCRAFMQSSLYKENNFELGHSEVWGSWYDASAERWGYACCRALQRSKRCAANASPAQDLEEGGDLEAGAPTCLDDLQPRSSFAEADLFALRWLQAVLREYRRQHQLDAACASRFGRSQPEEVERSLATLLQTLQASCQSFWKGEEVHVWSVGHNKWFKTGRVVAVRQTEEGGRAVGSVLVTFVETADSKPSRKWVSPANIPSVLRKPAEVKISRDDLDKIVRIAELCAEREYHAASQVYLELTVGHGRWHGDLSLVSTDSRSTLDFTCNMDPTLAARFARQKEKHEKGEEVAEIGSQANQRTQLDPVLAQRWEKLQKTEFPVEDDIGSKAEKIVKLDPVLAKRWSQQQELVDSGLYEAEIGSVAEKSTKLDPTLAKHWAAAHERALAGKGIPDPEEAGPKADFSRKDTELAKRFAKLQRQAQRNEGGEAERCQLQFSAGESKEHEVCTEGAAIGRLQWSAVVLADFTIDLEVCAVVRIPPGMESTETIVLQRNARGGTFVGTLDSRTDRRLVVRQGDEQLRKEVISVIFKFSNSFSWFTGKEVELVFLKDVQHRAAAAVAVVQSSATCNCLQQGLTEVKGITGCAKAPRNGFRVKKDSLVNVLLESTDGMQYMPCLKRLMAFCQFAHPNADVSKHMPE</sequence>
<gene>
    <name evidence="1" type="primary">SLU7</name>
    <name evidence="1" type="ORF">AK812_SmicGene33559</name>
</gene>
<dbReference type="EMBL" id="LSRX01000977">
    <property type="protein sequence ID" value="OLP85434.1"/>
    <property type="molecule type" value="Genomic_DNA"/>
</dbReference>
<accession>A0A1Q9CR75</accession>
<comment type="caution">
    <text evidence="1">The sequence shown here is derived from an EMBL/GenBank/DDBJ whole genome shotgun (WGS) entry which is preliminary data.</text>
</comment>
<dbReference type="AlphaFoldDB" id="A0A1Q9CR75"/>
<name>A0A1Q9CR75_SYMMI</name>
<evidence type="ECO:0000313" key="2">
    <source>
        <dbReference type="Proteomes" id="UP000186817"/>
    </source>
</evidence>
<dbReference type="SUPFAM" id="SSF47938">
    <property type="entry name" value="Functional domain of the splicing factor Prp18"/>
    <property type="match status" value="1"/>
</dbReference>
<keyword evidence="2" id="KW-1185">Reference proteome</keyword>
<organism evidence="1 2">
    <name type="scientific">Symbiodinium microadriaticum</name>
    <name type="common">Dinoflagellate</name>
    <name type="synonym">Zooxanthella microadriatica</name>
    <dbReference type="NCBI Taxonomy" id="2951"/>
    <lineage>
        <taxon>Eukaryota</taxon>
        <taxon>Sar</taxon>
        <taxon>Alveolata</taxon>
        <taxon>Dinophyceae</taxon>
        <taxon>Suessiales</taxon>
        <taxon>Symbiodiniaceae</taxon>
        <taxon>Symbiodinium</taxon>
    </lineage>
</organism>
<protein>
    <submittedName>
        <fullName evidence="1">Pre-mRNA-splicing factor SLU7</fullName>
    </submittedName>
</protein>
<dbReference type="OMA" id="GHSEVWG"/>
<proteinExistence type="predicted"/>
<evidence type="ECO:0000313" key="1">
    <source>
        <dbReference type="EMBL" id="OLP85434.1"/>
    </source>
</evidence>
<reference evidence="1 2" key="1">
    <citation type="submission" date="2016-02" db="EMBL/GenBank/DDBJ databases">
        <title>Genome analysis of coral dinoflagellate symbionts highlights evolutionary adaptations to a symbiotic lifestyle.</title>
        <authorList>
            <person name="Aranda M."/>
            <person name="Li Y."/>
            <person name="Liew Y.J."/>
            <person name="Baumgarten S."/>
            <person name="Simakov O."/>
            <person name="Wilson M."/>
            <person name="Piel J."/>
            <person name="Ashoor H."/>
            <person name="Bougouffa S."/>
            <person name="Bajic V.B."/>
            <person name="Ryu T."/>
            <person name="Ravasi T."/>
            <person name="Bayer T."/>
            <person name="Micklem G."/>
            <person name="Kim H."/>
            <person name="Bhak J."/>
            <person name="Lajeunesse T.C."/>
            <person name="Voolstra C.R."/>
        </authorList>
    </citation>
    <scope>NUCLEOTIDE SEQUENCE [LARGE SCALE GENOMIC DNA]</scope>
    <source>
        <strain evidence="1 2">CCMP2467</strain>
    </source>
</reference>
<dbReference type="OrthoDB" id="10250354at2759"/>
<dbReference type="Proteomes" id="UP000186817">
    <property type="component" value="Unassembled WGS sequence"/>
</dbReference>